<evidence type="ECO:0000313" key="20">
    <source>
        <dbReference type="RefSeq" id="XP_011200843.1"/>
    </source>
</evidence>
<protein>
    <recommendedName>
        <fullName evidence="18">Ras-related protein Rab-36</fullName>
        <ecNumber evidence="3">3.6.5.2</ecNumber>
    </recommendedName>
</protein>
<evidence type="ECO:0000256" key="16">
    <source>
        <dbReference type="ARBA" id="ARBA00047660"/>
    </source>
</evidence>
<evidence type="ECO:0000256" key="9">
    <source>
        <dbReference type="ARBA" id="ARBA00022927"/>
    </source>
</evidence>
<dbReference type="OrthoDB" id="413584at2759"/>
<evidence type="ECO:0000256" key="11">
    <source>
        <dbReference type="ARBA" id="ARBA00023134"/>
    </source>
</evidence>
<evidence type="ECO:0000256" key="2">
    <source>
        <dbReference type="ARBA" id="ARBA00006270"/>
    </source>
</evidence>
<evidence type="ECO:0000256" key="13">
    <source>
        <dbReference type="ARBA" id="ARBA00023288"/>
    </source>
</evidence>
<comment type="subcellular location">
    <subcellularLocation>
        <location evidence="15">Golgi apparatus membrane</location>
        <topology evidence="15">Lipid-anchor</topology>
    </subcellularLocation>
</comment>
<dbReference type="SUPFAM" id="SSF52540">
    <property type="entry name" value="P-loop containing nucleoside triphosphate hydrolases"/>
    <property type="match status" value="1"/>
</dbReference>
<keyword evidence="9" id="KW-0653">Protein transport</keyword>
<dbReference type="PROSITE" id="PS51421">
    <property type="entry name" value="RAS"/>
    <property type="match status" value="1"/>
</dbReference>
<keyword evidence="10" id="KW-0333">Golgi apparatus</keyword>
<evidence type="ECO:0000256" key="8">
    <source>
        <dbReference type="ARBA" id="ARBA00022842"/>
    </source>
</evidence>
<evidence type="ECO:0000256" key="4">
    <source>
        <dbReference type="ARBA" id="ARBA00022448"/>
    </source>
</evidence>
<dbReference type="Proteomes" id="UP001652620">
    <property type="component" value="Chromosome 5"/>
</dbReference>
<keyword evidence="8" id="KW-0460">Magnesium</keyword>
<keyword evidence="19" id="KW-1185">Reference proteome</keyword>
<dbReference type="KEGG" id="bdr:105224458"/>
<keyword evidence="7" id="KW-0378">Hydrolase</keyword>
<name>A0A6I9VCV6_BACDO</name>
<evidence type="ECO:0000256" key="14">
    <source>
        <dbReference type="ARBA" id="ARBA00023289"/>
    </source>
</evidence>
<dbReference type="PRINTS" id="PR00449">
    <property type="entry name" value="RASTRNSFRMNG"/>
</dbReference>
<comment type="similarity">
    <text evidence="2">Belongs to the small GTPase superfamily. Rab family.</text>
</comment>
<accession>A0A6I9VCV6</accession>
<keyword evidence="6" id="KW-0547">Nucleotide-binding</keyword>
<dbReference type="EC" id="3.6.5.2" evidence="3"/>
<dbReference type="RefSeq" id="XP_011200843.1">
    <property type="nucleotide sequence ID" value="XM_011202541.4"/>
</dbReference>
<dbReference type="GeneID" id="105224458"/>
<keyword evidence="13" id="KW-0449">Lipoprotein</keyword>
<comment type="cofactor">
    <cofactor evidence="1">
        <name>Mg(2+)</name>
        <dbReference type="ChEBI" id="CHEBI:18420"/>
    </cofactor>
</comment>
<gene>
    <name evidence="20" type="primary">LOC105224458</name>
</gene>
<evidence type="ECO:0000256" key="17">
    <source>
        <dbReference type="ARBA" id="ARBA00058763"/>
    </source>
</evidence>
<dbReference type="SMART" id="SM00173">
    <property type="entry name" value="RAS"/>
    <property type="match status" value="1"/>
</dbReference>
<dbReference type="SMART" id="SM00176">
    <property type="entry name" value="RAN"/>
    <property type="match status" value="1"/>
</dbReference>
<dbReference type="PANTHER" id="PTHR47977">
    <property type="entry name" value="RAS-RELATED PROTEIN RAB"/>
    <property type="match status" value="1"/>
</dbReference>
<dbReference type="PROSITE" id="PS51419">
    <property type="entry name" value="RAB"/>
    <property type="match status" value="1"/>
</dbReference>
<dbReference type="GO" id="GO:0000139">
    <property type="term" value="C:Golgi membrane"/>
    <property type="evidence" value="ECO:0007669"/>
    <property type="project" value="UniProtKB-SubCell"/>
</dbReference>
<dbReference type="NCBIfam" id="TIGR00231">
    <property type="entry name" value="small_GTP"/>
    <property type="match status" value="1"/>
</dbReference>
<dbReference type="AlphaFoldDB" id="A0A6I9VCV6"/>
<dbReference type="GO" id="GO:0015031">
    <property type="term" value="P:protein transport"/>
    <property type="evidence" value="ECO:0007669"/>
    <property type="project" value="UniProtKB-KW"/>
</dbReference>
<dbReference type="FunCoup" id="A0A6I9VCV6">
    <property type="interactions" value="29"/>
</dbReference>
<dbReference type="Pfam" id="PF00071">
    <property type="entry name" value="Ras"/>
    <property type="match status" value="1"/>
</dbReference>
<dbReference type="SMART" id="SM00174">
    <property type="entry name" value="RHO"/>
    <property type="match status" value="1"/>
</dbReference>
<comment type="function">
    <text evidence="17">The small GTPases Rab are key regulators of intracellular membrane trafficking, from the formation of transport vesicles to their fusion with membranes. Rabs cycle between an inactive GDP-bound form and an active GTP-bound form that is able to recruit to membranes different sets of downstream effectors directly responsible for vesicle formation, movement, tethering and fusion.</text>
</comment>
<keyword evidence="5" id="KW-0479">Metal-binding</keyword>
<comment type="catalytic activity">
    <reaction evidence="16">
        <text>GTP + H2O = GDP + phosphate + H(+)</text>
        <dbReference type="Rhea" id="RHEA:19669"/>
        <dbReference type="ChEBI" id="CHEBI:15377"/>
        <dbReference type="ChEBI" id="CHEBI:15378"/>
        <dbReference type="ChEBI" id="CHEBI:37565"/>
        <dbReference type="ChEBI" id="CHEBI:43474"/>
        <dbReference type="ChEBI" id="CHEBI:58189"/>
        <dbReference type="EC" id="3.6.5.2"/>
    </reaction>
    <physiologicalReaction direction="left-to-right" evidence="16">
        <dbReference type="Rhea" id="RHEA:19670"/>
    </physiologicalReaction>
</comment>
<proteinExistence type="inferred from homology"/>
<evidence type="ECO:0000256" key="7">
    <source>
        <dbReference type="ARBA" id="ARBA00022801"/>
    </source>
</evidence>
<reference evidence="20" key="1">
    <citation type="submission" date="2025-08" db="UniProtKB">
        <authorList>
            <consortium name="RefSeq"/>
        </authorList>
    </citation>
    <scope>IDENTIFICATION</scope>
    <source>
        <tissue evidence="20">Adult</tissue>
    </source>
</reference>
<keyword evidence="11" id="KW-0342">GTP-binding</keyword>
<evidence type="ECO:0000256" key="10">
    <source>
        <dbReference type="ARBA" id="ARBA00023034"/>
    </source>
</evidence>
<sequence length="273" mass="31181">MTQTHFVLPLLMPERQLVRTFPAPYNEAVSPFAEVKDFSKAVRFESQWQPKLKLRPRKVILIGDVAVGKTTLVNRFCFDKFAEKYKATIGVDFEIENFNILGQGLTLEMWDTAGQERFKCIAQAYYRNANVIIVVFDMSKPETLNSATKWLKSALAVNTIQMPLTFLVGTKSDKLNRAEFVRVERLAAEIADGIKAEYWSVSARTGYKVVDFFQRVAALSYETACKEAIIERHFMEKSVAVRLQRKSKQCDFRSNQADSRAAKAKERSLCFCS</sequence>
<evidence type="ECO:0000313" key="19">
    <source>
        <dbReference type="Proteomes" id="UP001652620"/>
    </source>
</evidence>
<evidence type="ECO:0000256" key="15">
    <source>
        <dbReference type="ARBA" id="ARBA00037794"/>
    </source>
</evidence>
<evidence type="ECO:0000256" key="6">
    <source>
        <dbReference type="ARBA" id="ARBA00022741"/>
    </source>
</evidence>
<dbReference type="InterPro" id="IPR027417">
    <property type="entry name" value="P-loop_NTPase"/>
</dbReference>
<dbReference type="GO" id="GO:0046872">
    <property type="term" value="F:metal ion binding"/>
    <property type="evidence" value="ECO:0007669"/>
    <property type="project" value="UniProtKB-KW"/>
</dbReference>
<dbReference type="FunFam" id="3.40.50.300:FF:000707">
    <property type="entry name" value="RAB36, member RAS oncogene family"/>
    <property type="match status" value="1"/>
</dbReference>
<dbReference type="InterPro" id="IPR005225">
    <property type="entry name" value="Small_GTP-bd"/>
</dbReference>
<dbReference type="GO" id="GO:0003925">
    <property type="term" value="F:G protein activity"/>
    <property type="evidence" value="ECO:0007669"/>
    <property type="project" value="UniProtKB-EC"/>
</dbReference>
<dbReference type="CTD" id="38209"/>
<keyword evidence="12" id="KW-0472">Membrane</keyword>
<keyword evidence="4" id="KW-0813">Transport</keyword>
<evidence type="ECO:0000256" key="12">
    <source>
        <dbReference type="ARBA" id="ARBA00023136"/>
    </source>
</evidence>
<dbReference type="InterPro" id="IPR001806">
    <property type="entry name" value="Small_GTPase"/>
</dbReference>
<organism evidence="19 20">
    <name type="scientific">Bactrocera dorsalis</name>
    <name type="common">Oriental fruit fly</name>
    <name type="synonym">Dacus dorsalis</name>
    <dbReference type="NCBI Taxonomy" id="27457"/>
    <lineage>
        <taxon>Eukaryota</taxon>
        <taxon>Metazoa</taxon>
        <taxon>Ecdysozoa</taxon>
        <taxon>Arthropoda</taxon>
        <taxon>Hexapoda</taxon>
        <taxon>Insecta</taxon>
        <taxon>Pterygota</taxon>
        <taxon>Neoptera</taxon>
        <taxon>Endopterygota</taxon>
        <taxon>Diptera</taxon>
        <taxon>Brachycera</taxon>
        <taxon>Muscomorpha</taxon>
        <taxon>Tephritoidea</taxon>
        <taxon>Tephritidae</taxon>
        <taxon>Bactrocera</taxon>
        <taxon>Bactrocera</taxon>
    </lineage>
</organism>
<dbReference type="InterPro" id="IPR050227">
    <property type="entry name" value="Rab"/>
</dbReference>
<evidence type="ECO:0000256" key="18">
    <source>
        <dbReference type="ARBA" id="ARBA00067830"/>
    </source>
</evidence>
<evidence type="ECO:0000256" key="5">
    <source>
        <dbReference type="ARBA" id="ARBA00022723"/>
    </source>
</evidence>
<dbReference type="InParanoid" id="A0A6I9VCV6"/>
<dbReference type="SMART" id="SM00175">
    <property type="entry name" value="RAB"/>
    <property type="match status" value="1"/>
</dbReference>
<evidence type="ECO:0000256" key="1">
    <source>
        <dbReference type="ARBA" id="ARBA00001946"/>
    </source>
</evidence>
<evidence type="ECO:0000256" key="3">
    <source>
        <dbReference type="ARBA" id="ARBA00011984"/>
    </source>
</evidence>
<dbReference type="GO" id="GO:0005525">
    <property type="term" value="F:GTP binding"/>
    <property type="evidence" value="ECO:0007669"/>
    <property type="project" value="UniProtKB-KW"/>
</dbReference>
<dbReference type="Gene3D" id="3.40.50.300">
    <property type="entry name" value="P-loop containing nucleotide triphosphate hydrolases"/>
    <property type="match status" value="1"/>
</dbReference>
<keyword evidence="14" id="KW-0636">Prenylation</keyword>
<dbReference type="OMA" id="FKCIAAA"/>